<keyword evidence="3" id="KW-1185">Reference proteome</keyword>
<name>A0AAD6YEB0_9AGAR</name>
<dbReference type="Gene3D" id="3.60.20.10">
    <property type="entry name" value="Glutamine Phosphoribosylpyrophosphate, subunit 1, domain 1"/>
    <property type="match status" value="1"/>
</dbReference>
<evidence type="ECO:0000259" key="1">
    <source>
        <dbReference type="PROSITE" id="PS51278"/>
    </source>
</evidence>
<gene>
    <name evidence="2" type="ORF">GGX14DRAFT_696541</name>
</gene>
<dbReference type="Pfam" id="PF13537">
    <property type="entry name" value="GATase_7"/>
    <property type="match status" value="1"/>
</dbReference>
<dbReference type="PROSITE" id="PS51278">
    <property type="entry name" value="GATASE_TYPE_2"/>
    <property type="match status" value="1"/>
</dbReference>
<sequence>MLVPPTSQPLSDEEELIWHVSSPAKSTKRILAEMQSQGYSCKTTSESELVVQLKRDRFNLLIHLRGEFKLAFILYDLKGRLVRRADRFGIKPLA</sequence>
<dbReference type="AlphaFoldDB" id="A0AAD6YEB0"/>
<evidence type="ECO:0000313" key="3">
    <source>
        <dbReference type="Proteomes" id="UP001219525"/>
    </source>
</evidence>
<proteinExistence type="predicted"/>
<dbReference type="EMBL" id="JARJCW010000018">
    <property type="protein sequence ID" value="KAJ7214902.1"/>
    <property type="molecule type" value="Genomic_DNA"/>
</dbReference>
<organism evidence="2 3">
    <name type="scientific">Mycena pura</name>
    <dbReference type="NCBI Taxonomy" id="153505"/>
    <lineage>
        <taxon>Eukaryota</taxon>
        <taxon>Fungi</taxon>
        <taxon>Dikarya</taxon>
        <taxon>Basidiomycota</taxon>
        <taxon>Agaricomycotina</taxon>
        <taxon>Agaricomycetes</taxon>
        <taxon>Agaricomycetidae</taxon>
        <taxon>Agaricales</taxon>
        <taxon>Marasmiineae</taxon>
        <taxon>Mycenaceae</taxon>
        <taxon>Mycena</taxon>
    </lineage>
</organism>
<evidence type="ECO:0000313" key="2">
    <source>
        <dbReference type="EMBL" id="KAJ7214902.1"/>
    </source>
</evidence>
<dbReference type="InterPro" id="IPR017932">
    <property type="entry name" value="GATase_2_dom"/>
</dbReference>
<feature type="domain" description="Glutamine amidotransferase type-2" evidence="1">
    <location>
        <begin position="1"/>
        <end position="94"/>
    </location>
</feature>
<comment type="caution">
    <text evidence="2">The sequence shown here is derived from an EMBL/GenBank/DDBJ whole genome shotgun (WGS) entry which is preliminary data.</text>
</comment>
<reference evidence="2" key="1">
    <citation type="submission" date="2023-03" db="EMBL/GenBank/DDBJ databases">
        <title>Massive genome expansion in bonnet fungi (Mycena s.s.) driven by repeated elements and novel gene families across ecological guilds.</title>
        <authorList>
            <consortium name="Lawrence Berkeley National Laboratory"/>
            <person name="Harder C.B."/>
            <person name="Miyauchi S."/>
            <person name="Viragh M."/>
            <person name="Kuo A."/>
            <person name="Thoen E."/>
            <person name="Andreopoulos B."/>
            <person name="Lu D."/>
            <person name="Skrede I."/>
            <person name="Drula E."/>
            <person name="Henrissat B."/>
            <person name="Morin E."/>
            <person name="Kohler A."/>
            <person name="Barry K."/>
            <person name="LaButti K."/>
            <person name="Morin E."/>
            <person name="Salamov A."/>
            <person name="Lipzen A."/>
            <person name="Mereny Z."/>
            <person name="Hegedus B."/>
            <person name="Baldrian P."/>
            <person name="Stursova M."/>
            <person name="Weitz H."/>
            <person name="Taylor A."/>
            <person name="Grigoriev I.V."/>
            <person name="Nagy L.G."/>
            <person name="Martin F."/>
            <person name="Kauserud H."/>
        </authorList>
    </citation>
    <scope>NUCLEOTIDE SEQUENCE</scope>
    <source>
        <strain evidence="2">9144</strain>
    </source>
</reference>
<dbReference type="Proteomes" id="UP001219525">
    <property type="component" value="Unassembled WGS sequence"/>
</dbReference>
<accession>A0AAD6YEB0</accession>
<dbReference type="SUPFAM" id="SSF56235">
    <property type="entry name" value="N-terminal nucleophile aminohydrolases (Ntn hydrolases)"/>
    <property type="match status" value="1"/>
</dbReference>
<protein>
    <recommendedName>
        <fullName evidence="1">Glutamine amidotransferase type-2 domain-containing protein</fullName>
    </recommendedName>
</protein>
<dbReference type="InterPro" id="IPR029055">
    <property type="entry name" value="Ntn_hydrolases_N"/>
</dbReference>